<reference evidence="2 3" key="1">
    <citation type="journal article" date="2019" name="Sci. Rep.">
        <title>Orb-weaving spider Araneus ventricosus genome elucidates the spidroin gene catalogue.</title>
        <authorList>
            <person name="Kono N."/>
            <person name="Nakamura H."/>
            <person name="Ohtoshi R."/>
            <person name="Moran D.A.P."/>
            <person name="Shinohara A."/>
            <person name="Yoshida Y."/>
            <person name="Fujiwara M."/>
            <person name="Mori M."/>
            <person name="Tomita M."/>
            <person name="Arakawa K."/>
        </authorList>
    </citation>
    <scope>NUCLEOTIDE SEQUENCE [LARGE SCALE GENOMIC DNA]</scope>
</reference>
<sequence>MIPSNGISKCEPPVLLLGGSDPWDTRPDGTFKCETPVEHTARWYNQLRTTGGTRRLMLHSSASHRWDTPPDGTFNYEPPVGHAARWYIQVRATGGTRLPMVHSSISIKYQFIHRISYSRHIRRPATEVSVKTASQTGYMPRKRRSVY</sequence>
<organism evidence="2 3">
    <name type="scientific">Araneus ventricosus</name>
    <name type="common">Orbweaver spider</name>
    <name type="synonym">Epeira ventricosa</name>
    <dbReference type="NCBI Taxonomy" id="182803"/>
    <lineage>
        <taxon>Eukaryota</taxon>
        <taxon>Metazoa</taxon>
        <taxon>Ecdysozoa</taxon>
        <taxon>Arthropoda</taxon>
        <taxon>Chelicerata</taxon>
        <taxon>Arachnida</taxon>
        <taxon>Araneae</taxon>
        <taxon>Araneomorphae</taxon>
        <taxon>Entelegynae</taxon>
        <taxon>Araneoidea</taxon>
        <taxon>Araneidae</taxon>
        <taxon>Araneus</taxon>
    </lineage>
</organism>
<dbReference type="EMBL" id="BGPR01003094">
    <property type="protein sequence ID" value="GBM83591.1"/>
    <property type="molecule type" value="Genomic_DNA"/>
</dbReference>
<comment type="caution">
    <text evidence="2">The sequence shown here is derived from an EMBL/GenBank/DDBJ whole genome shotgun (WGS) entry which is preliminary data.</text>
</comment>
<evidence type="ECO:0000313" key="2">
    <source>
        <dbReference type="EMBL" id="GBM83591.1"/>
    </source>
</evidence>
<keyword evidence="3" id="KW-1185">Reference proteome</keyword>
<protein>
    <submittedName>
        <fullName evidence="2">Uncharacterized protein</fullName>
    </submittedName>
</protein>
<proteinExistence type="predicted"/>
<accession>A0A4Y2J003</accession>
<name>A0A4Y2J003_ARAVE</name>
<feature type="region of interest" description="Disordered" evidence="1">
    <location>
        <begin position="126"/>
        <end position="147"/>
    </location>
</feature>
<gene>
    <name evidence="2" type="ORF">AVEN_118095_1</name>
</gene>
<evidence type="ECO:0000256" key="1">
    <source>
        <dbReference type="SAM" id="MobiDB-lite"/>
    </source>
</evidence>
<dbReference type="AlphaFoldDB" id="A0A4Y2J003"/>
<evidence type="ECO:0000313" key="3">
    <source>
        <dbReference type="Proteomes" id="UP000499080"/>
    </source>
</evidence>
<dbReference type="Proteomes" id="UP000499080">
    <property type="component" value="Unassembled WGS sequence"/>
</dbReference>